<dbReference type="GO" id="GO:0003924">
    <property type="term" value="F:GTPase activity"/>
    <property type="evidence" value="ECO:0007669"/>
    <property type="project" value="UniProtKB-UniRule"/>
</dbReference>
<evidence type="ECO:0000313" key="14">
    <source>
        <dbReference type="Proteomes" id="UP000255139"/>
    </source>
</evidence>
<evidence type="ECO:0000256" key="1">
    <source>
        <dbReference type="ARBA" id="ARBA00007699"/>
    </source>
</evidence>
<dbReference type="InterPro" id="IPR031167">
    <property type="entry name" value="G_OBG"/>
</dbReference>
<comment type="similarity">
    <text evidence="1 8">Belongs to the TRAFAC class OBG-HflX-like GTPase superfamily. OBG GTPase family.</text>
</comment>
<reference evidence="11 14" key="2">
    <citation type="submission" date="2018-06" db="EMBL/GenBank/DDBJ databases">
        <authorList>
            <consortium name="Pathogen Informatics"/>
            <person name="Doyle S."/>
        </authorList>
    </citation>
    <scope>NUCLEOTIDE SEQUENCE [LARGE SCALE GENOMIC DNA]</scope>
    <source>
        <strain evidence="11 14">NCTC12714</strain>
    </source>
</reference>
<dbReference type="AlphaFoldDB" id="A0A099TZA0"/>
<dbReference type="InterPro" id="IPR045086">
    <property type="entry name" value="OBG_GTPase"/>
</dbReference>
<dbReference type="Proteomes" id="UP000029922">
    <property type="component" value="Unassembled WGS sequence"/>
</dbReference>
<evidence type="ECO:0000256" key="6">
    <source>
        <dbReference type="ARBA" id="ARBA00022842"/>
    </source>
</evidence>
<keyword evidence="3 8" id="KW-0479">Metal-binding</keyword>
<evidence type="ECO:0000256" key="8">
    <source>
        <dbReference type="HAMAP-Rule" id="MF_01454"/>
    </source>
</evidence>
<dbReference type="Gene3D" id="2.70.210.12">
    <property type="entry name" value="GTP1/OBG domain"/>
    <property type="match status" value="1"/>
</dbReference>
<feature type="binding site" evidence="8">
    <location>
        <position position="192"/>
    </location>
    <ligand>
        <name>Mg(2+)</name>
        <dbReference type="ChEBI" id="CHEBI:18420"/>
    </ligand>
</feature>
<dbReference type="PRINTS" id="PR00326">
    <property type="entry name" value="GTP1OBG"/>
</dbReference>
<keyword evidence="7 8" id="KW-0342">GTP-binding</keyword>
<dbReference type="GO" id="GO:0000287">
    <property type="term" value="F:magnesium ion binding"/>
    <property type="evidence" value="ECO:0007669"/>
    <property type="project" value="InterPro"/>
</dbReference>
<comment type="subcellular location">
    <subcellularLocation>
        <location evidence="8">Cytoplasm</location>
    </subcellularLocation>
</comment>
<feature type="binding site" evidence="8">
    <location>
        <begin position="314"/>
        <end position="317"/>
    </location>
    <ligand>
        <name>GTP</name>
        <dbReference type="ChEBI" id="CHEBI:37565"/>
    </ligand>
</feature>
<dbReference type="Pfam" id="PF01926">
    <property type="entry name" value="MMR_HSR1"/>
    <property type="match status" value="1"/>
</dbReference>
<keyword evidence="4 8" id="KW-0547">Nucleotide-binding</keyword>
<dbReference type="STRING" id="216.LS73_02250"/>
<evidence type="ECO:0000259" key="10">
    <source>
        <dbReference type="PROSITE" id="PS51883"/>
    </source>
</evidence>
<comment type="cofactor">
    <cofactor evidence="8">
        <name>Mg(2+)</name>
        <dbReference type="ChEBI" id="CHEBI:18420"/>
    </cofactor>
</comment>
<dbReference type="Proteomes" id="UP000255139">
    <property type="component" value="Unassembled WGS sequence"/>
</dbReference>
<dbReference type="GO" id="GO:0042254">
    <property type="term" value="P:ribosome biogenesis"/>
    <property type="evidence" value="ECO:0007669"/>
    <property type="project" value="UniProtKB-UniRule"/>
</dbReference>
<feature type="binding site" evidence="8">
    <location>
        <begin position="165"/>
        <end position="172"/>
    </location>
    <ligand>
        <name>GTP</name>
        <dbReference type="ChEBI" id="CHEBI:37565"/>
    </ligand>
</feature>
<dbReference type="SUPFAM" id="SSF52540">
    <property type="entry name" value="P-loop containing nucleoside triphosphate hydrolases"/>
    <property type="match status" value="1"/>
</dbReference>
<dbReference type="InterPro" id="IPR006074">
    <property type="entry name" value="GTP1-OBG_CS"/>
</dbReference>
<dbReference type="SUPFAM" id="SSF82051">
    <property type="entry name" value="Obg GTP-binding protein N-terminal domain"/>
    <property type="match status" value="1"/>
</dbReference>
<comment type="subunit">
    <text evidence="8">Monomer.</text>
</comment>
<evidence type="ECO:0000256" key="3">
    <source>
        <dbReference type="ARBA" id="ARBA00022723"/>
    </source>
</evidence>
<reference evidence="12 13" key="1">
    <citation type="journal article" date="2014" name="Genome Announc.">
        <title>Draft genome sequences of eight enterohepatic helicobacter species isolated from both laboratory and wild rodents.</title>
        <authorList>
            <person name="Sheh A."/>
            <person name="Shen Z."/>
            <person name="Fox J.G."/>
        </authorList>
    </citation>
    <scope>NUCLEOTIDE SEQUENCE [LARGE SCALE GENOMIC DNA]</scope>
    <source>
        <strain evidence="12 13">ST1</strain>
    </source>
</reference>
<feature type="binding site" evidence="8">
    <location>
        <position position="172"/>
    </location>
    <ligand>
        <name>Mg(2+)</name>
        <dbReference type="ChEBI" id="CHEBI:18420"/>
    </ligand>
</feature>
<dbReference type="GO" id="GO:0005737">
    <property type="term" value="C:cytoplasm"/>
    <property type="evidence" value="ECO:0007669"/>
    <property type="project" value="UniProtKB-SubCell"/>
</dbReference>
<dbReference type="PANTHER" id="PTHR11702:SF31">
    <property type="entry name" value="MITOCHONDRIAL RIBOSOME-ASSOCIATED GTPASE 2"/>
    <property type="match status" value="1"/>
</dbReference>
<keyword evidence="6 8" id="KW-0460">Magnesium</keyword>
<dbReference type="PROSITE" id="PS00905">
    <property type="entry name" value="GTP1_OBG"/>
    <property type="match status" value="1"/>
</dbReference>
<dbReference type="NCBIfam" id="TIGR02729">
    <property type="entry name" value="Obg_CgtA"/>
    <property type="match status" value="1"/>
</dbReference>
<dbReference type="Pfam" id="PF01018">
    <property type="entry name" value="GTP1_OBG"/>
    <property type="match status" value="1"/>
</dbReference>
<evidence type="ECO:0000256" key="7">
    <source>
        <dbReference type="ARBA" id="ARBA00023134"/>
    </source>
</evidence>
<feature type="binding site" evidence="8">
    <location>
        <begin position="425"/>
        <end position="427"/>
    </location>
    <ligand>
        <name>GTP</name>
        <dbReference type="ChEBI" id="CHEBI:37565"/>
    </ligand>
</feature>
<dbReference type="Gene3D" id="3.40.50.300">
    <property type="entry name" value="P-loop containing nucleotide triphosphate hydrolases"/>
    <property type="match status" value="1"/>
</dbReference>
<keyword evidence="2 8" id="KW-0963">Cytoplasm</keyword>
<dbReference type="InterPro" id="IPR006169">
    <property type="entry name" value="GTP1_OBG_dom"/>
</dbReference>
<evidence type="ECO:0000313" key="13">
    <source>
        <dbReference type="Proteomes" id="UP000029922"/>
    </source>
</evidence>
<evidence type="ECO:0000259" key="9">
    <source>
        <dbReference type="PROSITE" id="PS51710"/>
    </source>
</evidence>
<gene>
    <name evidence="8 11" type="primary">obg</name>
    <name evidence="12" type="synonym">obgE</name>
    <name evidence="12" type="ORF">LS73_000780</name>
    <name evidence="11" type="ORF">NCTC12714_01141</name>
</gene>
<name>A0A099TZA0_9HELI</name>
<dbReference type="PROSITE" id="PS51710">
    <property type="entry name" value="G_OBG"/>
    <property type="match status" value="1"/>
</dbReference>
<dbReference type="NCBIfam" id="NF008956">
    <property type="entry name" value="PRK12299.1"/>
    <property type="match status" value="1"/>
</dbReference>
<dbReference type="GO" id="GO:0043022">
    <property type="term" value="F:ribosome binding"/>
    <property type="evidence" value="ECO:0007669"/>
    <property type="project" value="UniProtKB-ARBA"/>
</dbReference>
<dbReference type="EC" id="3.6.5.-" evidence="8"/>
<sequence length="453" mass="50024">MFVDNVEIFIQSGSGGAGAVSFRREKYVLQGGPDGGDGGRGGDVYALVDKNTNTLAKFRGRKRYVAQDGAQGSARNCQGRSGEDIIIKIPPGTQIIDAQTKLVLFDLLYDGQKVKILQGGKGGKGNTRFKSSTNQRPNYAQKGISGKCLKVILELKLIADVALVGFPNTGKSSLISRLTNSKPKIANYEFSTIVPNLGVVDVFDFFSYTMADIPGLIQGASEGKGLGLQFLRHIERTKILLFLLDVSKMIDFSNPLESNNSLYSANALESEYNSSYVNTSINEQSLVRQFEILFNELRQYSKFLANKPYAIALSKSDLVIFESFAHSHFHFDFNEYNIGGLQTMAYISPSLVHYMEYGYVDFGVNLSNDNFRIDLENENVNDIGYVDSKHIESTFQRSTIQELELDSSYKDFNVVDKPLFILPISSVSGLNLDSLKTLLAIALKSSLIPSKDS</sequence>
<dbReference type="InterPro" id="IPR014100">
    <property type="entry name" value="GTP-bd_Obg/CgtA"/>
</dbReference>
<dbReference type="HAMAP" id="MF_01454">
    <property type="entry name" value="GTPase_Obg"/>
    <property type="match status" value="1"/>
</dbReference>
<accession>A0A099TZA0</accession>
<dbReference type="OrthoDB" id="9807318at2"/>
<dbReference type="InterPro" id="IPR006073">
    <property type="entry name" value="GTP-bd"/>
</dbReference>
<evidence type="ECO:0000313" key="11">
    <source>
        <dbReference type="EMBL" id="STQ86336.1"/>
    </source>
</evidence>
<dbReference type="RefSeq" id="WP_034557096.1">
    <property type="nucleotide sequence ID" value="NZ_FZML01000010.1"/>
</dbReference>
<feature type="binding site" evidence="8">
    <location>
        <begin position="190"/>
        <end position="194"/>
    </location>
    <ligand>
        <name>GTP</name>
        <dbReference type="ChEBI" id="CHEBI:37565"/>
    </ligand>
</feature>
<dbReference type="GO" id="GO:0005525">
    <property type="term" value="F:GTP binding"/>
    <property type="evidence" value="ECO:0007669"/>
    <property type="project" value="UniProtKB-UniRule"/>
</dbReference>
<dbReference type="InterPro" id="IPR036726">
    <property type="entry name" value="GTP1_OBG_dom_sf"/>
</dbReference>
<dbReference type="InterPro" id="IPR027417">
    <property type="entry name" value="P-loop_NTPase"/>
</dbReference>
<feature type="domain" description="OBG-type G" evidence="9">
    <location>
        <begin position="159"/>
        <end position="444"/>
    </location>
</feature>
<keyword evidence="14" id="KW-1185">Reference proteome</keyword>
<dbReference type="PANTHER" id="PTHR11702">
    <property type="entry name" value="DEVELOPMENTALLY REGULATED GTP-BINDING PROTEIN-RELATED"/>
    <property type="match status" value="1"/>
</dbReference>
<dbReference type="PROSITE" id="PS51883">
    <property type="entry name" value="OBG"/>
    <property type="match status" value="1"/>
</dbReference>
<feature type="domain" description="Obg" evidence="10">
    <location>
        <begin position="1"/>
        <end position="158"/>
    </location>
</feature>
<keyword evidence="5 8" id="KW-0378">Hydrolase</keyword>
<comment type="function">
    <text evidence="8">An essential GTPase which binds GTP, GDP and possibly (p)ppGpp with moderate affinity, with high nucleotide exchange rates and a fairly low GTP hydrolysis rate. Plays a role in control of the cell cycle, stress response, ribosome biogenesis and in those bacteria that undergo differentiation, in morphogenesis control.</text>
</comment>
<dbReference type="EMBL" id="JRPD02000001">
    <property type="protein sequence ID" value="TLE01696.1"/>
    <property type="molecule type" value="Genomic_DNA"/>
</dbReference>
<protein>
    <recommendedName>
        <fullName evidence="8">GTPase Obg</fullName>
        <ecNumber evidence="8">3.6.5.-</ecNumber>
    </recommendedName>
    <alternativeName>
        <fullName evidence="8">GTP-binding protein Obg</fullName>
    </alternativeName>
</protein>
<dbReference type="FunFam" id="2.70.210.12:FF:000001">
    <property type="entry name" value="GTPase Obg"/>
    <property type="match status" value="1"/>
</dbReference>
<dbReference type="CDD" id="cd01898">
    <property type="entry name" value="Obg"/>
    <property type="match status" value="1"/>
</dbReference>
<dbReference type="EMBL" id="UGJE01000002">
    <property type="protein sequence ID" value="STQ86336.1"/>
    <property type="molecule type" value="Genomic_DNA"/>
</dbReference>
<evidence type="ECO:0000256" key="4">
    <source>
        <dbReference type="ARBA" id="ARBA00022741"/>
    </source>
</evidence>
<evidence type="ECO:0000256" key="5">
    <source>
        <dbReference type="ARBA" id="ARBA00022801"/>
    </source>
</evidence>
<evidence type="ECO:0000313" key="12">
    <source>
        <dbReference type="EMBL" id="TLE01696.1"/>
    </source>
</evidence>
<feature type="binding site" evidence="8">
    <location>
        <begin position="212"/>
        <end position="215"/>
    </location>
    <ligand>
        <name>GTP</name>
        <dbReference type="ChEBI" id="CHEBI:37565"/>
    </ligand>
</feature>
<evidence type="ECO:0000256" key="2">
    <source>
        <dbReference type="ARBA" id="ARBA00022490"/>
    </source>
</evidence>
<organism evidence="11 14">
    <name type="scientific">Helicobacter muridarum</name>
    <dbReference type="NCBI Taxonomy" id="216"/>
    <lineage>
        <taxon>Bacteria</taxon>
        <taxon>Pseudomonadati</taxon>
        <taxon>Campylobacterota</taxon>
        <taxon>Epsilonproteobacteria</taxon>
        <taxon>Campylobacterales</taxon>
        <taxon>Helicobacteraceae</taxon>
        <taxon>Helicobacter</taxon>
    </lineage>
</organism>
<proteinExistence type="inferred from homology"/>